<evidence type="ECO:0000313" key="2">
    <source>
        <dbReference type="EMBL" id="KMQ83069.1"/>
    </source>
</evidence>
<keyword evidence="3" id="KW-1185">Reference proteome</keyword>
<reference evidence="2 3" key="1">
    <citation type="submission" date="2015-04" db="EMBL/GenBank/DDBJ databases">
        <title>Lasius niger genome sequencing.</title>
        <authorList>
            <person name="Konorov E.A."/>
            <person name="Nikitin M.A."/>
            <person name="Kirill M.V."/>
            <person name="Chang P."/>
        </authorList>
    </citation>
    <scope>NUCLEOTIDE SEQUENCE [LARGE SCALE GENOMIC DNA]</scope>
    <source>
        <tissue evidence="2">Whole</tissue>
    </source>
</reference>
<dbReference type="STRING" id="67767.A0A0J7JYG8"/>
<dbReference type="PROSITE" id="PS50164">
    <property type="entry name" value="GIY_YIG"/>
    <property type="match status" value="1"/>
</dbReference>
<dbReference type="Proteomes" id="UP000036403">
    <property type="component" value="Unassembled WGS sequence"/>
</dbReference>
<dbReference type="InterPro" id="IPR000305">
    <property type="entry name" value="GIY-YIG_endonuc"/>
</dbReference>
<proteinExistence type="predicted"/>
<dbReference type="OrthoDB" id="10057701at2759"/>
<dbReference type="Gene3D" id="3.40.1440.10">
    <property type="entry name" value="GIY-YIG endonuclease"/>
    <property type="match status" value="1"/>
</dbReference>
<sequence>MLNDRNETTKHNGFFNIPYVPRISERFKHVARDLQIKLSYTGMNKLREFIRVHKDTLPNELRSNVVYKISCKDCNASYVGQTSRLLKTRIAEHRNHINRRTTQHSVITDHRLNNHEFTWDNVEVLDEEHIYWKRLISEMIFIKRQNTYLNLQSDTESLHYSYLTIVENLPKI</sequence>
<name>A0A0J7JYG8_LASNI</name>
<dbReference type="AlphaFoldDB" id="A0A0J7JYG8"/>
<protein>
    <recommendedName>
        <fullName evidence="1">GIY-YIG domain-containing protein</fullName>
    </recommendedName>
</protein>
<evidence type="ECO:0000313" key="3">
    <source>
        <dbReference type="Proteomes" id="UP000036403"/>
    </source>
</evidence>
<dbReference type="PANTHER" id="PTHR21301">
    <property type="entry name" value="REVERSE TRANSCRIPTASE"/>
    <property type="match status" value="1"/>
</dbReference>
<gene>
    <name evidence="2" type="ORF">RF55_21023</name>
</gene>
<dbReference type="CDD" id="cd10442">
    <property type="entry name" value="GIY-YIG_PLEs"/>
    <property type="match status" value="1"/>
</dbReference>
<dbReference type="Pfam" id="PF01541">
    <property type="entry name" value="GIY-YIG"/>
    <property type="match status" value="1"/>
</dbReference>
<dbReference type="PANTHER" id="PTHR21301:SF10">
    <property type="entry name" value="REVERSE TRANSCRIPTASE DOMAIN-CONTAINING PROTEIN"/>
    <property type="match status" value="1"/>
</dbReference>
<organism evidence="2 3">
    <name type="scientific">Lasius niger</name>
    <name type="common">Black garden ant</name>
    <dbReference type="NCBI Taxonomy" id="67767"/>
    <lineage>
        <taxon>Eukaryota</taxon>
        <taxon>Metazoa</taxon>
        <taxon>Ecdysozoa</taxon>
        <taxon>Arthropoda</taxon>
        <taxon>Hexapoda</taxon>
        <taxon>Insecta</taxon>
        <taxon>Pterygota</taxon>
        <taxon>Neoptera</taxon>
        <taxon>Endopterygota</taxon>
        <taxon>Hymenoptera</taxon>
        <taxon>Apocrita</taxon>
        <taxon>Aculeata</taxon>
        <taxon>Formicoidea</taxon>
        <taxon>Formicidae</taxon>
        <taxon>Formicinae</taxon>
        <taxon>Lasius</taxon>
        <taxon>Lasius</taxon>
    </lineage>
</organism>
<feature type="domain" description="GIY-YIG" evidence="1">
    <location>
        <begin position="62"/>
        <end position="143"/>
    </location>
</feature>
<comment type="caution">
    <text evidence="2">The sequence shown here is derived from an EMBL/GenBank/DDBJ whole genome shotgun (WGS) entry which is preliminary data.</text>
</comment>
<accession>A0A0J7JYG8</accession>
<evidence type="ECO:0000259" key="1">
    <source>
        <dbReference type="PROSITE" id="PS50164"/>
    </source>
</evidence>
<dbReference type="EMBL" id="LBMM01021493">
    <property type="protein sequence ID" value="KMQ83069.1"/>
    <property type="molecule type" value="Genomic_DNA"/>
</dbReference>
<dbReference type="InterPro" id="IPR035901">
    <property type="entry name" value="GIY-YIG_endonuc_sf"/>
</dbReference>
<dbReference type="PaxDb" id="67767-A0A0J7JYG8"/>
<dbReference type="SUPFAM" id="SSF82771">
    <property type="entry name" value="GIY-YIG endonuclease"/>
    <property type="match status" value="1"/>
</dbReference>